<protein>
    <submittedName>
        <fullName evidence="2">Uncharacterized protein</fullName>
    </submittedName>
</protein>
<reference evidence="2" key="1">
    <citation type="submission" date="2023-08" db="EMBL/GenBank/DDBJ databases">
        <authorList>
            <person name="Alioto T."/>
            <person name="Alioto T."/>
            <person name="Gomez Garrido J."/>
        </authorList>
    </citation>
    <scope>NUCLEOTIDE SEQUENCE</scope>
</reference>
<feature type="region of interest" description="Disordered" evidence="1">
    <location>
        <begin position="21"/>
        <end position="119"/>
    </location>
</feature>
<name>A0AAV1H3H8_XYRNO</name>
<evidence type="ECO:0000313" key="2">
    <source>
        <dbReference type="EMBL" id="CAJ1080587.1"/>
    </source>
</evidence>
<gene>
    <name evidence="2" type="ORF">XNOV1_A030201</name>
</gene>
<dbReference type="EMBL" id="OY660882">
    <property type="protein sequence ID" value="CAJ1080587.1"/>
    <property type="molecule type" value="Genomic_DNA"/>
</dbReference>
<evidence type="ECO:0000256" key="1">
    <source>
        <dbReference type="SAM" id="MobiDB-lite"/>
    </source>
</evidence>
<dbReference type="AlphaFoldDB" id="A0AAV1H3H8"/>
<sequence length="119" mass="12810">MSESGGDPFISMISISNHDGSLLDPWLANHKSPRNPQPTKASRCAGLEFSGGEQPPSRSSSNHASDSPSTPIGTGLNKSARLCRQHSSLSPYSPPPTRLPCTRPSVHYRDKVDSREQSV</sequence>
<keyword evidence="3" id="KW-1185">Reference proteome</keyword>
<feature type="compositionally biased region" description="Basic and acidic residues" evidence="1">
    <location>
        <begin position="107"/>
        <end position="119"/>
    </location>
</feature>
<organism evidence="2 3">
    <name type="scientific">Xyrichtys novacula</name>
    <name type="common">Pearly razorfish</name>
    <name type="synonym">Hemipteronotus novacula</name>
    <dbReference type="NCBI Taxonomy" id="13765"/>
    <lineage>
        <taxon>Eukaryota</taxon>
        <taxon>Metazoa</taxon>
        <taxon>Chordata</taxon>
        <taxon>Craniata</taxon>
        <taxon>Vertebrata</taxon>
        <taxon>Euteleostomi</taxon>
        <taxon>Actinopterygii</taxon>
        <taxon>Neopterygii</taxon>
        <taxon>Teleostei</taxon>
        <taxon>Neoteleostei</taxon>
        <taxon>Acanthomorphata</taxon>
        <taxon>Eupercaria</taxon>
        <taxon>Labriformes</taxon>
        <taxon>Labridae</taxon>
        <taxon>Xyrichtys</taxon>
    </lineage>
</organism>
<evidence type="ECO:0000313" key="3">
    <source>
        <dbReference type="Proteomes" id="UP001178508"/>
    </source>
</evidence>
<dbReference type="Proteomes" id="UP001178508">
    <property type="component" value="Chromosome 19"/>
</dbReference>
<feature type="compositionally biased region" description="Polar residues" evidence="1">
    <location>
        <begin position="56"/>
        <end position="72"/>
    </location>
</feature>
<accession>A0AAV1H3H8</accession>
<proteinExistence type="predicted"/>